<organism evidence="2 3">
    <name type="scientific">Saccharospirillum salsuginis</name>
    <dbReference type="NCBI Taxonomy" id="418750"/>
    <lineage>
        <taxon>Bacteria</taxon>
        <taxon>Pseudomonadati</taxon>
        <taxon>Pseudomonadota</taxon>
        <taxon>Gammaproteobacteria</taxon>
        <taxon>Oceanospirillales</taxon>
        <taxon>Saccharospirillaceae</taxon>
        <taxon>Saccharospirillum</taxon>
    </lineage>
</organism>
<dbReference type="EMBL" id="BMXR01000013">
    <property type="protein sequence ID" value="GGX69521.1"/>
    <property type="molecule type" value="Genomic_DNA"/>
</dbReference>
<reference evidence="2" key="1">
    <citation type="journal article" date="2014" name="Int. J. Syst. Evol. Microbiol.">
        <title>Complete genome sequence of Corynebacterium casei LMG S-19264T (=DSM 44701T), isolated from a smear-ripened cheese.</title>
        <authorList>
            <consortium name="US DOE Joint Genome Institute (JGI-PGF)"/>
            <person name="Walter F."/>
            <person name="Albersmeier A."/>
            <person name="Kalinowski J."/>
            <person name="Ruckert C."/>
        </authorList>
    </citation>
    <scope>NUCLEOTIDE SEQUENCE</scope>
    <source>
        <strain evidence="2">KCTC 22169</strain>
    </source>
</reference>
<sequence>MAYWCSLWLLRWWQFWRMPETTSSRRVTTAKHRVKVEWVRRLWIIGAVLVWLVPSPPFAVAAALLLTFLSFVVLDETA</sequence>
<dbReference type="AlphaFoldDB" id="A0A918KQJ6"/>
<evidence type="ECO:0000256" key="1">
    <source>
        <dbReference type="SAM" id="Phobius"/>
    </source>
</evidence>
<feature type="transmembrane region" description="Helical" evidence="1">
    <location>
        <begin position="42"/>
        <end position="74"/>
    </location>
</feature>
<comment type="caution">
    <text evidence="2">The sequence shown here is derived from an EMBL/GenBank/DDBJ whole genome shotgun (WGS) entry which is preliminary data.</text>
</comment>
<dbReference type="Proteomes" id="UP000626148">
    <property type="component" value="Unassembled WGS sequence"/>
</dbReference>
<keyword evidence="1" id="KW-1133">Transmembrane helix</keyword>
<keyword evidence="3" id="KW-1185">Reference proteome</keyword>
<accession>A0A918KQJ6</accession>
<reference evidence="2" key="2">
    <citation type="submission" date="2020-09" db="EMBL/GenBank/DDBJ databases">
        <authorList>
            <person name="Sun Q."/>
            <person name="Kim S."/>
        </authorList>
    </citation>
    <scope>NUCLEOTIDE SEQUENCE</scope>
    <source>
        <strain evidence="2">KCTC 22169</strain>
    </source>
</reference>
<protein>
    <submittedName>
        <fullName evidence="2">Uncharacterized protein</fullName>
    </submittedName>
</protein>
<proteinExistence type="predicted"/>
<keyword evidence="1" id="KW-0812">Transmembrane</keyword>
<evidence type="ECO:0000313" key="3">
    <source>
        <dbReference type="Proteomes" id="UP000626148"/>
    </source>
</evidence>
<evidence type="ECO:0000313" key="2">
    <source>
        <dbReference type="EMBL" id="GGX69521.1"/>
    </source>
</evidence>
<name>A0A918KQJ6_9GAMM</name>
<keyword evidence="1" id="KW-0472">Membrane</keyword>
<gene>
    <name evidence="2" type="ORF">GCM10007392_41390</name>
</gene>
<dbReference type="RefSeq" id="WP_189612326.1">
    <property type="nucleotide sequence ID" value="NZ_BMXR01000013.1"/>
</dbReference>